<dbReference type="EMBL" id="BAABLO010000011">
    <property type="protein sequence ID" value="GAA4725694.1"/>
    <property type="molecule type" value="Genomic_DNA"/>
</dbReference>
<keyword evidence="3" id="KW-0804">Transcription</keyword>
<keyword evidence="2" id="KW-0238">DNA-binding</keyword>
<dbReference type="Gene3D" id="1.10.10.10">
    <property type="entry name" value="Winged helix-like DNA-binding domain superfamily/Winged helix DNA-binding domain"/>
    <property type="match status" value="1"/>
</dbReference>
<feature type="region of interest" description="Disordered" evidence="4">
    <location>
        <begin position="1"/>
        <end position="32"/>
    </location>
</feature>
<gene>
    <name evidence="6" type="ORF">GCM10025782_24840</name>
</gene>
<accession>A0ABP8YC42</accession>
<evidence type="ECO:0000256" key="4">
    <source>
        <dbReference type="SAM" id="MobiDB-lite"/>
    </source>
</evidence>
<dbReference type="SUPFAM" id="SSF46785">
    <property type="entry name" value="Winged helix' DNA-binding domain"/>
    <property type="match status" value="1"/>
</dbReference>
<feature type="domain" description="HTH marR-type" evidence="5">
    <location>
        <begin position="93"/>
        <end position="139"/>
    </location>
</feature>
<sequence length="215" mass="23358">MHLALVHGEVEPVEGDGGAEGLAQAGGLEDSCHDHECTQFSEDSECSKLFGMTRRRQDEGPEGGRERFVERFGSELTAAGMQRLPSRVFACLLADEDGRMTAAEIGEALAVSPASVSGAVRALQQMRMIHREREPGSRRDVYVVADDAWHDVMMSSSSTYAPLTQTLREGVDQVGGAGSGAGARLALSVAFLEFVTEEMEQLSERWDRRRAELGL</sequence>
<comment type="caution">
    <text evidence="6">The sequence shown here is derived from an EMBL/GenBank/DDBJ whole genome shotgun (WGS) entry which is preliminary data.</text>
</comment>
<evidence type="ECO:0000313" key="7">
    <source>
        <dbReference type="Proteomes" id="UP001500556"/>
    </source>
</evidence>
<reference evidence="7" key="1">
    <citation type="journal article" date="2019" name="Int. J. Syst. Evol. Microbiol.">
        <title>The Global Catalogue of Microorganisms (GCM) 10K type strain sequencing project: providing services to taxonomists for standard genome sequencing and annotation.</title>
        <authorList>
            <consortium name="The Broad Institute Genomics Platform"/>
            <consortium name="The Broad Institute Genome Sequencing Center for Infectious Disease"/>
            <person name="Wu L."/>
            <person name="Ma J."/>
        </authorList>
    </citation>
    <scope>NUCLEOTIDE SEQUENCE [LARGE SCALE GENOMIC DNA]</scope>
    <source>
        <strain evidence="7">JCM 18961</strain>
    </source>
</reference>
<dbReference type="InterPro" id="IPR036388">
    <property type="entry name" value="WH-like_DNA-bd_sf"/>
</dbReference>
<organism evidence="6 7">
    <name type="scientific">Pedococcus ginsenosidimutans</name>
    <dbReference type="NCBI Taxonomy" id="490570"/>
    <lineage>
        <taxon>Bacteria</taxon>
        <taxon>Bacillati</taxon>
        <taxon>Actinomycetota</taxon>
        <taxon>Actinomycetes</taxon>
        <taxon>Micrococcales</taxon>
        <taxon>Intrasporangiaceae</taxon>
        <taxon>Pedococcus</taxon>
    </lineage>
</organism>
<dbReference type="Pfam" id="PF12802">
    <property type="entry name" value="MarR_2"/>
    <property type="match status" value="1"/>
</dbReference>
<protein>
    <recommendedName>
        <fullName evidence="5">HTH marR-type domain-containing protein</fullName>
    </recommendedName>
</protein>
<evidence type="ECO:0000313" key="6">
    <source>
        <dbReference type="EMBL" id="GAA4725694.1"/>
    </source>
</evidence>
<proteinExistence type="predicted"/>
<dbReference type="PANTHER" id="PTHR38465:SF2">
    <property type="entry name" value="HTH-TYPE TRANSCRIPTIONAL REGULATOR MMPR5"/>
    <property type="match status" value="1"/>
</dbReference>
<evidence type="ECO:0000256" key="2">
    <source>
        <dbReference type="ARBA" id="ARBA00023125"/>
    </source>
</evidence>
<keyword evidence="1" id="KW-0805">Transcription regulation</keyword>
<dbReference type="PANTHER" id="PTHR38465">
    <property type="entry name" value="HTH-TYPE TRANSCRIPTIONAL REGULATOR MJ1563-RELATED"/>
    <property type="match status" value="1"/>
</dbReference>
<dbReference type="Proteomes" id="UP001500556">
    <property type="component" value="Unassembled WGS sequence"/>
</dbReference>
<evidence type="ECO:0000259" key="5">
    <source>
        <dbReference type="Pfam" id="PF12802"/>
    </source>
</evidence>
<dbReference type="InterPro" id="IPR036390">
    <property type="entry name" value="WH_DNA-bd_sf"/>
</dbReference>
<keyword evidence="7" id="KW-1185">Reference proteome</keyword>
<evidence type="ECO:0000256" key="3">
    <source>
        <dbReference type="ARBA" id="ARBA00023163"/>
    </source>
</evidence>
<name>A0ABP8YC42_9MICO</name>
<dbReference type="InterPro" id="IPR000835">
    <property type="entry name" value="HTH_MarR-typ"/>
</dbReference>
<evidence type="ECO:0000256" key="1">
    <source>
        <dbReference type="ARBA" id="ARBA00023015"/>
    </source>
</evidence>
<dbReference type="InterPro" id="IPR052362">
    <property type="entry name" value="HTH-GbsR_regulator"/>
</dbReference>